<dbReference type="Pfam" id="PF03883">
    <property type="entry name" value="H2O2_YaaD"/>
    <property type="match status" value="1"/>
</dbReference>
<name>A0A3D9L931_9MICC</name>
<dbReference type="PANTHER" id="PTHR30283:SF4">
    <property type="entry name" value="PEROXIDE STRESS RESISTANCE PROTEIN YAAA"/>
    <property type="match status" value="1"/>
</dbReference>
<dbReference type="GO" id="GO:0033194">
    <property type="term" value="P:response to hydroperoxide"/>
    <property type="evidence" value="ECO:0007669"/>
    <property type="project" value="TreeGrafter"/>
</dbReference>
<protein>
    <recommendedName>
        <fullName evidence="3">Peroxide stress protein YaaA</fullName>
    </recommendedName>
</protein>
<dbReference type="InterPro" id="IPR005583">
    <property type="entry name" value="YaaA"/>
</dbReference>
<evidence type="ECO:0008006" key="3">
    <source>
        <dbReference type="Google" id="ProtNLM"/>
    </source>
</evidence>
<keyword evidence="2" id="KW-1185">Reference proteome</keyword>
<gene>
    <name evidence="1" type="ORF">C8E99_0599</name>
</gene>
<dbReference type="OrthoDB" id="3210767at2"/>
<dbReference type="RefSeq" id="WP_115931043.1">
    <property type="nucleotide sequence ID" value="NZ_QREH01000001.1"/>
</dbReference>
<reference evidence="1 2" key="1">
    <citation type="submission" date="2018-07" db="EMBL/GenBank/DDBJ databases">
        <title>Sequencing the genomes of 1000 actinobacteria strains.</title>
        <authorList>
            <person name="Klenk H.-P."/>
        </authorList>
    </citation>
    <scope>NUCLEOTIDE SEQUENCE [LARGE SCALE GENOMIC DNA]</scope>
    <source>
        <strain evidence="1 2">DSM 14442</strain>
    </source>
</reference>
<comment type="caution">
    <text evidence="1">The sequence shown here is derived from an EMBL/GenBank/DDBJ whole genome shotgun (WGS) entry which is preliminary data.</text>
</comment>
<dbReference type="GO" id="GO:0005829">
    <property type="term" value="C:cytosol"/>
    <property type="evidence" value="ECO:0007669"/>
    <property type="project" value="TreeGrafter"/>
</dbReference>
<accession>A0A3D9L931</accession>
<organism evidence="1 2">
    <name type="scientific">Citricoccus muralis</name>
    <dbReference type="NCBI Taxonomy" id="169134"/>
    <lineage>
        <taxon>Bacteria</taxon>
        <taxon>Bacillati</taxon>
        <taxon>Actinomycetota</taxon>
        <taxon>Actinomycetes</taxon>
        <taxon>Micrococcales</taxon>
        <taxon>Micrococcaceae</taxon>
        <taxon>Citricoccus</taxon>
    </lineage>
</organism>
<sequence>MLILLPPSEGKTAPRSGAPLDLASLVLPTLAGERTTAMGILAAVSSAPDAAEVLGVGETVRSDIDANVVLMESPAAPAHQVFTGVLYDALDYASLPETARRRAREKVLVFSGLFGVLSLGDHIPNHRLSVTRTLPGLGRLSSWWKPRLTPPLDAHSEHTGVIIDGRSGGYAAQWKAPAAITATVDVFQIRNGERKVVSHFAKYTRGLVARELLLAGPRVVKSLESAAEVIAAAGSAEGTHDWSVDLVPGTGTKPSSLQITLPDEHTTVGGT</sequence>
<dbReference type="EMBL" id="QREH01000001">
    <property type="protein sequence ID" value="REE02815.1"/>
    <property type="molecule type" value="Genomic_DNA"/>
</dbReference>
<dbReference type="PANTHER" id="PTHR30283">
    <property type="entry name" value="PEROXIDE STRESS RESPONSE PROTEIN YAAA"/>
    <property type="match status" value="1"/>
</dbReference>
<dbReference type="AlphaFoldDB" id="A0A3D9L931"/>
<evidence type="ECO:0000313" key="1">
    <source>
        <dbReference type="EMBL" id="REE02815.1"/>
    </source>
</evidence>
<dbReference type="Proteomes" id="UP000256727">
    <property type="component" value="Unassembled WGS sequence"/>
</dbReference>
<evidence type="ECO:0000313" key="2">
    <source>
        <dbReference type="Proteomes" id="UP000256727"/>
    </source>
</evidence>
<proteinExistence type="predicted"/>